<dbReference type="AlphaFoldDB" id="A0A839EYG6"/>
<dbReference type="Pfam" id="PF04977">
    <property type="entry name" value="DivIC"/>
    <property type="match status" value="1"/>
</dbReference>
<evidence type="ECO:0000256" key="1">
    <source>
        <dbReference type="ARBA" id="ARBA00022475"/>
    </source>
</evidence>
<accession>A0A839EYG6</accession>
<evidence type="ECO:0000313" key="9">
    <source>
        <dbReference type="Proteomes" id="UP000550401"/>
    </source>
</evidence>
<comment type="function">
    <text evidence="7">Essential cell division protein. May link together the upstream cell division proteins, which are predominantly cytoplasmic, with the downstream cell division proteins, which are predominantly periplasmic.</text>
</comment>
<feature type="topological domain" description="Cytoplasmic" evidence="7">
    <location>
        <begin position="1"/>
        <end position="4"/>
    </location>
</feature>
<dbReference type="RefSeq" id="WP_182531864.1">
    <property type="nucleotide sequence ID" value="NZ_JACGXL010000005.1"/>
</dbReference>
<keyword evidence="3 7" id="KW-0812">Transmembrane</keyword>
<comment type="caution">
    <text evidence="8">The sequence shown here is derived from an EMBL/GenBank/DDBJ whole genome shotgun (WGS) entry which is preliminary data.</text>
</comment>
<dbReference type="Proteomes" id="UP000550401">
    <property type="component" value="Unassembled WGS sequence"/>
</dbReference>
<keyword evidence="9" id="KW-1185">Reference proteome</keyword>
<comment type="subcellular location">
    <subcellularLocation>
        <location evidence="7">Cell inner membrane</location>
        <topology evidence="7">Single-pass type II membrane protein</topology>
    </subcellularLocation>
    <text evidence="7">Localizes to the division septum.</text>
</comment>
<dbReference type="GO" id="GO:0043093">
    <property type="term" value="P:FtsZ-dependent cytokinesis"/>
    <property type="evidence" value="ECO:0007669"/>
    <property type="project" value="UniProtKB-UniRule"/>
</dbReference>
<dbReference type="GO" id="GO:0030428">
    <property type="term" value="C:cell septum"/>
    <property type="evidence" value="ECO:0007669"/>
    <property type="project" value="TreeGrafter"/>
</dbReference>
<evidence type="ECO:0000256" key="4">
    <source>
        <dbReference type="ARBA" id="ARBA00022989"/>
    </source>
</evidence>
<evidence type="ECO:0000256" key="6">
    <source>
        <dbReference type="ARBA" id="ARBA00023306"/>
    </source>
</evidence>
<dbReference type="HAMAP" id="MF_00599">
    <property type="entry name" value="FtsB"/>
    <property type="match status" value="1"/>
</dbReference>
<dbReference type="InterPro" id="IPR023081">
    <property type="entry name" value="Cell_div_FtsB"/>
</dbReference>
<organism evidence="8 9">
    <name type="scientific">Dokdonella fugitiva</name>
    <dbReference type="NCBI Taxonomy" id="328517"/>
    <lineage>
        <taxon>Bacteria</taxon>
        <taxon>Pseudomonadati</taxon>
        <taxon>Pseudomonadota</taxon>
        <taxon>Gammaproteobacteria</taxon>
        <taxon>Lysobacterales</taxon>
        <taxon>Rhodanobacteraceae</taxon>
        <taxon>Dokdonella</taxon>
    </lineage>
</organism>
<feature type="coiled-coil region" evidence="7">
    <location>
        <begin position="30"/>
        <end position="71"/>
    </location>
</feature>
<dbReference type="PANTHER" id="PTHR37485">
    <property type="entry name" value="CELL DIVISION PROTEIN FTSB"/>
    <property type="match status" value="1"/>
</dbReference>
<dbReference type="InterPro" id="IPR007060">
    <property type="entry name" value="FtsL/DivIC"/>
</dbReference>
<gene>
    <name evidence="7" type="primary">ftsB</name>
    <name evidence="8" type="ORF">FHW12_003051</name>
</gene>
<dbReference type="GO" id="GO:0032153">
    <property type="term" value="C:cell division site"/>
    <property type="evidence" value="ECO:0007669"/>
    <property type="project" value="UniProtKB-UniRule"/>
</dbReference>
<evidence type="ECO:0000256" key="2">
    <source>
        <dbReference type="ARBA" id="ARBA00022618"/>
    </source>
</evidence>
<dbReference type="NCBIfam" id="NF002058">
    <property type="entry name" value="PRK00888.1"/>
    <property type="match status" value="1"/>
</dbReference>
<dbReference type="Gene3D" id="1.20.5.170">
    <property type="match status" value="1"/>
</dbReference>
<keyword evidence="7" id="KW-0997">Cell inner membrane</keyword>
<keyword evidence="6 7" id="KW-0131">Cell cycle</keyword>
<comment type="similarity">
    <text evidence="7">Belongs to the FtsB family.</text>
</comment>
<evidence type="ECO:0000256" key="5">
    <source>
        <dbReference type="ARBA" id="ARBA00023136"/>
    </source>
</evidence>
<keyword evidence="7" id="KW-0175">Coiled coil</keyword>
<evidence type="ECO:0000256" key="3">
    <source>
        <dbReference type="ARBA" id="ARBA00022692"/>
    </source>
</evidence>
<keyword evidence="5 7" id="KW-0472">Membrane</keyword>
<dbReference type="EMBL" id="JACGXL010000005">
    <property type="protein sequence ID" value="MBA8888815.1"/>
    <property type="molecule type" value="Genomic_DNA"/>
</dbReference>
<comment type="subunit">
    <text evidence="7">Part of a complex composed of FtsB, FtsL and FtsQ.</text>
</comment>
<dbReference type="PANTHER" id="PTHR37485:SF1">
    <property type="entry name" value="CELL DIVISION PROTEIN FTSB"/>
    <property type="match status" value="1"/>
</dbReference>
<name>A0A839EYG6_9GAMM</name>
<evidence type="ECO:0000256" key="7">
    <source>
        <dbReference type="HAMAP-Rule" id="MF_00599"/>
    </source>
</evidence>
<dbReference type="GO" id="GO:0005886">
    <property type="term" value="C:plasma membrane"/>
    <property type="evidence" value="ECO:0007669"/>
    <property type="project" value="UniProtKB-SubCell"/>
</dbReference>
<feature type="topological domain" description="Periplasmic" evidence="7">
    <location>
        <begin position="23"/>
        <end position="105"/>
    </location>
</feature>
<evidence type="ECO:0000313" key="8">
    <source>
        <dbReference type="EMBL" id="MBA8888815.1"/>
    </source>
</evidence>
<sequence>MLRWVALVLVILLIALQVRLWTGQGGLRDVWRLQQRVAEQKAENERLKKRNETLSAEVEDLKHGEEAVEERARSELGLLKPGETFYQVVEPDGAVKNDDANVHGH</sequence>
<keyword evidence="1 7" id="KW-1003">Cell membrane</keyword>
<proteinExistence type="inferred from homology"/>
<keyword evidence="4 7" id="KW-1133">Transmembrane helix</keyword>
<keyword evidence="2 7" id="KW-0132">Cell division</keyword>
<reference evidence="8 9" key="1">
    <citation type="submission" date="2020-07" db="EMBL/GenBank/DDBJ databases">
        <title>Genomic Encyclopedia of Type Strains, Phase IV (KMG-V): Genome sequencing to study the core and pangenomes of soil and plant-associated prokaryotes.</title>
        <authorList>
            <person name="Whitman W."/>
        </authorList>
    </citation>
    <scope>NUCLEOTIDE SEQUENCE [LARGE SCALE GENOMIC DNA]</scope>
    <source>
        <strain evidence="8 9">RH2WT43</strain>
    </source>
</reference>
<protein>
    <recommendedName>
        <fullName evidence="7">Cell division protein FtsB</fullName>
    </recommendedName>
</protein>